<evidence type="ECO:0000259" key="9">
    <source>
        <dbReference type="PROSITE" id="PS50991"/>
    </source>
</evidence>
<dbReference type="EMBL" id="RXIH01000027">
    <property type="protein sequence ID" value="RZN56236.1"/>
    <property type="molecule type" value="Genomic_DNA"/>
</dbReference>
<evidence type="ECO:0000313" key="11">
    <source>
        <dbReference type="EMBL" id="TDA37781.1"/>
    </source>
</evidence>
<dbReference type="GO" id="GO:0043714">
    <property type="term" value="F:(R)-citramalate synthase activity"/>
    <property type="evidence" value="ECO:0007669"/>
    <property type="project" value="UniProtKB-UniRule"/>
</dbReference>
<reference evidence="11 13" key="1">
    <citation type="journal article" date="2019" name="Nat. Microbiol.">
        <title>Expanding anaerobic alkane metabolism in the domain of Archaea.</title>
        <authorList>
            <person name="Wang Y."/>
            <person name="Wegener G."/>
            <person name="Hou J."/>
            <person name="Wang F."/>
            <person name="Xiao X."/>
        </authorList>
    </citation>
    <scope>NUCLEOTIDE SEQUENCE [LARGE SCALE GENOMIC DNA]</scope>
    <source>
        <strain evidence="11">WYZ-LMO11</strain>
    </source>
</reference>
<dbReference type="InterPro" id="IPR000891">
    <property type="entry name" value="PYR_CT"/>
</dbReference>
<dbReference type="InterPro" id="IPR002034">
    <property type="entry name" value="AIPM/Hcit_synth_CS"/>
</dbReference>
<keyword evidence="4" id="KW-0412">Isoleucine biosynthesis</keyword>
<evidence type="ECO:0000256" key="5">
    <source>
        <dbReference type="ARBA" id="ARBA00022679"/>
    </source>
</evidence>
<keyword evidence="5 8" id="KW-0808">Transferase</keyword>
<evidence type="ECO:0000313" key="12">
    <source>
        <dbReference type="Proteomes" id="UP000316080"/>
    </source>
</evidence>
<accession>A0A520KFH9</accession>
<dbReference type="InterPro" id="IPR054691">
    <property type="entry name" value="LeuA/HCS_post-cat"/>
</dbReference>
<evidence type="ECO:0000256" key="6">
    <source>
        <dbReference type="ARBA" id="ARBA00023304"/>
    </source>
</evidence>
<dbReference type="Gene3D" id="1.10.238.260">
    <property type="match status" value="1"/>
</dbReference>
<comment type="pathway">
    <text evidence="1">Amino-acid biosynthesis; L-isoleucine biosynthesis; 2-oxobutanoate from pyruvate: step 1/3.</text>
</comment>
<dbReference type="InterPro" id="IPR013709">
    <property type="entry name" value="2-isopropylmalate_synth_dimer"/>
</dbReference>
<keyword evidence="3" id="KW-0028">Amino-acid biosynthesis</keyword>
<evidence type="ECO:0000313" key="13">
    <source>
        <dbReference type="Proteomes" id="UP000317265"/>
    </source>
</evidence>
<dbReference type="InterPro" id="IPR013785">
    <property type="entry name" value="Aldolase_TIM"/>
</dbReference>
<evidence type="ECO:0000256" key="1">
    <source>
        <dbReference type="ARBA" id="ARBA00004743"/>
    </source>
</evidence>
<dbReference type="Gene3D" id="3.20.20.70">
    <property type="entry name" value="Aldolase class I"/>
    <property type="match status" value="1"/>
</dbReference>
<dbReference type="GO" id="GO:0009097">
    <property type="term" value="P:isoleucine biosynthetic process"/>
    <property type="evidence" value="ECO:0007669"/>
    <property type="project" value="UniProtKB-UniRule"/>
</dbReference>
<dbReference type="PANTHER" id="PTHR43538:SF1">
    <property type="entry name" value="(R)-CITRAMALATE SYNTHASE"/>
    <property type="match status" value="1"/>
</dbReference>
<dbReference type="InterPro" id="IPR005675">
    <property type="entry name" value="Citramal_synthase"/>
</dbReference>
<sequence>MKSKIVEIYDTTLRDGAQSKDIIFSLQDKLRITSKLDEFGVHYIEGGWPGSNPKDEEYFKKVKELSLENSEVVAFGSTRRSNLKVHEDPNIDALIKSDVKTVTIFGKSWDLHVISVLNTTLEENLNMIFDSISYLKEHGLRVFFDAEHFYDGFKNNKDYAINVLKTAIEAKADVIILCDTNGGTLPHEFLEITKEVKSLVNIPIGVHCHNDSGVAVANSLLGVIAGATQIQGTINGIGERCGNADICQIIPALELKMGIHALKTSKEKLKSLKQLSLYLYEILHMRPNPYQPYVGENAFAHKGGVHVDAVLKNKIAYEHISPEEVGNIRLFSISELSGKANIIAKAKEFGFDIKKDDPIVANILNKIKELEYKGYHLEGANGTLYLLIAKELGLYKKLFHVIRWRTISESHNGDTTAESSIKIRVGDREIFVIAEGNGPVNAQDKAIRKAMMEFFPEIEKVQLINYKVSIADTAQGTASSVRTFIEFTDGKTNWITVGVSTNILEASKEALIDGYDYYLQRLKRKTQ</sequence>
<dbReference type="GO" id="GO:0003852">
    <property type="term" value="F:2-isopropylmalate synthase activity"/>
    <property type="evidence" value="ECO:0007669"/>
    <property type="project" value="InterPro"/>
</dbReference>
<dbReference type="NCBIfam" id="TIGR00977">
    <property type="entry name" value="citramal_synth"/>
    <property type="match status" value="1"/>
</dbReference>
<evidence type="ECO:0000256" key="2">
    <source>
        <dbReference type="ARBA" id="ARBA00006154"/>
    </source>
</evidence>
<dbReference type="PANTHER" id="PTHR43538">
    <property type="entry name" value="ALPHA-IPM SYNTHASE/HOMOCITRATE SYNTHASE"/>
    <property type="match status" value="1"/>
</dbReference>
<dbReference type="SUPFAM" id="SSF110921">
    <property type="entry name" value="2-isopropylmalate synthase LeuA, allosteric (dimerisation) domain"/>
    <property type="match status" value="1"/>
</dbReference>
<dbReference type="UniPathway" id="UPA00047">
    <property type="reaction ID" value="UER00066"/>
</dbReference>
<gene>
    <name evidence="11" type="ORF">DSO09_06260</name>
    <name evidence="10" type="ORF">EF809_03390</name>
</gene>
<dbReference type="EC" id="2.3.3.21" evidence="7"/>
<comment type="similarity">
    <text evidence="2 8">Belongs to the alpha-IPM synthase/homocitrate synthase family.</text>
</comment>
<dbReference type="GO" id="GO:0009098">
    <property type="term" value="P:L-leucine biosynthetic process"/>
    <property type="evidence" value="ECO:0007669"/>
    <property type="project" value="InterPro"/>
</dbReference>
<evidence type="ECO:0000256" key="8">
    <source>
        <dbReference type="RuleBase" id="RU003523"/>
    </source>
</evidence>
<protein>
    <recommendedName>
        <fullName evidence="7">Citramalate synthase</fullName>
        <ecNumber evidence="7">2.3.3.21</ecNumber>
    </recommendedName>
</protein>
<dbReference type="Proteomes" id="UP000317265">
    <property type="component" value="Unassembled WGS sequence"/>
</dbReference>
<dbReference type="Proteomes" id="UP000316080">
    <property type="component" value="Unassembled WGS sequence"/>
</dbReference>
<organism evidence="10 12">
    <name type="scientific">Thermoproteota archaeon</name>
    <dbReference type="NCBI Taxonomy" id="2056631"/>
    <lineage>
        <taxon>Archaea</taxon>
        <taxon>Thermoproteota</taxon>
    </lineage>
</organism>
<dbReference type="Gene3D" id="3.30.160.270">
    <property type="match status" value="1"/>
</dbReference>
<dbReference type="InterPro" id="IPR036230">
    <property type="entry name" value="LeuA_allosteric_dom_sf"/>
</dbReference>
<dbReference type="EMBL" id="QNVI01000064">
    <property type="protein sequence ID" value="TDA37781.1"/>
    <property type="molecule type" value="Genomic_DNA"/>
</dbReference>
<evidence type="ECO:0000256" key="4">
    <source>
        <dbReference type="ARBA" id="ARBA00022624"/>
    </source>
</evidence>
<dbReference type="PROSITE" id="PS00815">
    <property type="entry name" value="AIPM_HOMOCIT_SYNTH_1"/>
    <property type="match status" value="1"/>
</dbReference>
<proteinExistence type="inferred from homology"/>
<dbReference type="AlphaFoldDB" id="A0A520KFH9"/>
<dbReference type="SUPFAM" id="SSF51569">
    <property type="entry name" value="Aldolase"/>
    <property type="match status" value="1"/>
</dbReference>
<dbReference type="CDD" id="cd07941">
    <property type="entry name" value="DRE_TIM_LeuA3"/>
    <property type="match status" value="1"/>
</dbReference>
<dbReference type="SMART" id="SM00917">
    <property type="entry name" value="LeuA_dimer"/>
    <property type="match status" value="1"/>
</dbReference>
<keyword evidence="6" id="KW-0100">Branched-chain amino acid biosynthesis</keyword>
<name>A0A520KFH9_9CREN</name>
<dbReference type="Pfam" id="PF00682">
    <property type="entry name" value="HMGL-like"/>
    <property type="match status" value="1"/>
</dbReference>
<dbReference type="PROSITE" id="PS50991">
    <property type="entry name" value="PYR_CT"/>
    <property type="match status" value="1"/>
</dbReference>
<dbReference type="PROSITE" id="PS00816">
    <property type="entry name" value="AIPM_HOMOCIT_SYNTH_2"/>
    <property type="match status" value="1"/>
</dbReference>
<reference evidence="10 12" key="2">
    <citation type="journal article" date="2019" name="Nat. Microbiol.">
        <title>Wide diversity of methane and short-chain alkane metabolisms in uncultured archaea.</title>
        <authorList>
            <person name="Borrel G."/>
            <person name="Adam P.S."/>
            <person name="McKay L.J."/>
            <person name="Chen L.X."/>
            <person name="Sierra-Garcia I.N."/>
            <person name="Sieber C.M."/>
            <person name="Letourneur Q."/>
            <person name="Ghozlane A."/>
            <person name="Andersen G.L."/>
            <person name="Li W.J."/>
            <person name="Hallam S.J."/>
            <person name="Muyzer G."/>
            <person name="de Oliveira V.M."/>
            <person name="Inskeep W.P."/>
            <person name="Banfield J.F."/>
            <person name="Gribaldo S."/>
        </authorList>
    </citation>
    <scope>NUCLEOTIDE SEQUENCE [LARGE SCALE GENOMIC DNA]</scope>
    <source>
        <strain evidence="10">Verst-YHS</strain>
    </source>
</reference>
<dbReference type="Pfam" id="PF22617">
    <property type="entry name" value="HCS_D2"/>
    <property type="match status" value="1"/>
</dbReference>
<feature type="domain" description="Pyruvate carboxyltransferase" evidence="9">
    <location>
        <begin position="6"/>
        <end position="270"/>
    </location>
</feature>
<dbReference type="Pfam" id="PF08502">
    <property type="entry name" value="LeuA_dimer"/>
    <property type="match status" value="1"/>
</dbReference>
<comment type="caution">
    <text evidence="10">The sequence shown here is derived from an EMBL/GenBank/DDBJ whole genome shotgun (WGS) entry which is preliminary data.</text>
</comment>
<evidence type="ECO:0000256" key="7">
    <source>
        <dbReference type="NCBIfam" id="TIGR00977"/>
    </source>
</evidence>
<evidence type="ECO:0000313" key="10">
    <source>
        <dbReference type="EMBL" id="RZN56236.1"/>
    </source>
</evidence>
<evidence type="ECO:0000256" key="3">
    <source>
        <dbReference type="ARBA" id="ARBA00022605"/>
    </source>
</evidence>